<proteinExistence type="predicted"/>
<evidence type="ECO:0000313" key="8">
    <source>
        <dbReference type="EMBL" id="PMP62641.1"/>
    </source>
</evidence>
<evidence type="ECO:0000256" key="6">
    <source>
        <dbReference type="ARBA" id="ARBA00058212"/>
    </source>
</evidence>
<dbReference type="UniPathway" id="UPA00344"/>
<reference evidence="8 9" key="1">
    <citation type="submission" date="2018-01" db="EMBL/GenBank/DDBJ databases">
        <title>Metagenomic assembled genomes from two thermal pools in the Uzon Caldera, Kamchatka, Russia.</title>
        <authorList>
            <person name="Wilkins L."/>
            <person name="Ettinger C."/>
        </authorList>
    </citation>
    <scope>NUCLEOTIDE SEQUENCE [LARGE SCALE GENOMIC DNA]</scope>
    <source>
        <strain evidence="8">ZAV-15</strain>
    </source>
</reference>
<evidence type="ECO:0000259" key="7">
    <source>
        <dbReference type="SMART" id="SM00852"/>
    </source>
</evidence>
<dbReference type="PANTHER" id="PTHR43764:SF1">
    <property type="entry name" value="MOLYBDOPTERIN MOLYBDOTRANSFERASE"/>
    <property type="match status" value="1"/>
</dbReference>
<dbReference type="SUPFAM" id="SSF53218">
    <property type="entry name" value="Molybdenum cofactor biosynthesis proteins"/>
    <property type="match status" value="1"/>
</dbReference>
<accession>A0A2N7PJD8</accession>
<dbReference type="InterPro" id="IPR001453">
    <property type="entry name" value="MoaB/Mog_dom"/>
</dbReference>
<evidence type="ECO:0000256" key="2">
    <source>
        <dbReference type="ARBA" id="ARBA00012509"/>
    </source>
</evidence>
<protein>
    <recommendedName>
        <fullName evidence="3">Molybdopterin adenylyltransferase</fullName>
        <ecNumber evidence="2">2.7.7.75</ecNumber>
    </recommendedName>
</protein>
<feature type="domain" description="MoaB/Mog" evidence="7">
    <location>
        <begin position="4"/>
        <end position="148"/>
    </location>
</feature>
<evidence type="ECO:0000256" key="4">
    <source>
        <dbReference type="ARBA" id="ARBA00023150"/>
    </source>
</evidence>
<dbReference type="Pfam" id="PF00994">
    <property type="entry name" value="MoCF_biosynth"/>
    <property type="match status" value="1"/>
</dbReference>
<dbReference type="EMBL" id="PNIE01000058">
    <property type="protein sequence ID" value="PMP62641.1"/>
    <property type="molecule type" value="Genomic_DNA"/>
</dbReference>
<evidence type="ECO:0000256" key="3">
    <source>
        <dbReference type="ARBA" id="ARBA00013491"/>
    </source>
</evidence>
<dbReference type="GO" id="GO:0006777">
    <property type="term" value="P:Mo-molybdopterin cofactor biosynthetic process"/>
    <property type="evidence" value="ECO:0007669"/>
    <property type="project" value="UniProtKB-KW"/>
</dbReference>
<evidence type="ECO:0000313" key="9">
    <source>
        <dbReference type="Proteomes" id="UP000235731"/>
    </source>
</evidence>
<dbReference type="AlphaFoldDB" id="A0A2N7PJD8"/>
<dbReference type="Proteomes" id="UP000235731">
    <property type="component" value="Unassembled WGS sequence"/>
</dbReference>
<dbReference type="EC" id="2.7.7.75" evidence="2"/>
<dbReference type="Gene3D" id="3.40.980.10">
    <property type="entry name" value="MoaB/Mog-like domain"/>
    <property type="match status" value="1"/>
</dbReference>
<gene>
    <name evidence="8" type="ORF">C0197_04210</name>
</gene>
<comment type="catalytic activity">
    <reaction evidence="5">
        <text>molybdopterin + ATP + H(+) = adenylyl-molybdopterin + diphosphate</text>
        <dbReference type="Rhea" id="RHEA:31331"/>
        <dbReference type="ChEBI" id="CHEBI:15378"/>
        <dbReference type="ChEBI" id="CHEBI:30616"/>
        <dbReference type="ChEBI" id="CHEBI:33019"/>
        <dbReference type="ChEBI" id="CHEBI:58698"/>
        <dbReference type="ChEBI" id="CHEBI:62727"/>
        <dbReference type="EC" id="2.7.7.75"/>
    </reaction>
</comment>
<keyword evidence="4" id="KW-0501">Molybdenum cofactor biosynthesis</keyword>
<dbReference type="InterPro" id="IPR008284">
    <property type="entry name" value="MoCF_biosynth_CS"/>
</dbReference>
<evidence type="ECO:0000256" key="5">
    <source>
        <dbReference type="ARBA" id="ARBA00051131"/>
    </source>
</evidence>
<dbReference type="CDD" id="cd00886">
    <property type="entry name" value="MogA_MoaB"/>
    <property type="match status" value="1"/>
</dbReference>
<dbReference type="InterPro" id="IPR051920">
    <property type="entry name" value="MPT_Adenylyltrnsfr/MoaC-Rel"/>
</dbReference>
<comment type="caution">
    <text evidence="8">The sequence shown here is derived from an EMBL/GenBank/DDBJ whole genome shotgun (WGS) entry which is preliminary data.</text>
</comment>
<dbReference type="NCBIfam" id="TIGR00177">
    <property type="entry name" value="molyb_syn"/>
    <property type="match status" value="1"/>
</dbReference>
<sequence>MRCGILTLSDKGVKGEREDLSGKFLIEFAKAQGWKVEAYKILPDEEEEIFKTLLSWCEELKLDLILTTGGTGVHPRDVTPEATKRVILKEIPGLSEYIRYISFSQTPKASLSRGLSGIRGETLIINLPGSPKALKEIMPSLKEVIEHAVKKIKGDPSECARD</sequence>
<dbReference type="GO" id="GO:0061598">
    <property type="term" value="F:molybdopterin adenylyltransferase activity"/>
    <property type="evidence" value="ECO:0007669"/>
    <property type="project" value="UniProtKB-EC"/>
</dbReference>
<name>A0A2N7PJD8_9BACT</name>
<evidence type="ECO:0000256" key="1">
    <source>
        <dbReference type="ARBA" id="ARBA00005046"/>
    </source>
</evidence>
<dbReference type="PROSITE" id="PS01078">
    <property type="entry name" value="MOCF_BIOSYNTHESIS_1"/>
    <property type="match status" value="1"/>
</dbReference>
<comment type="pathway">
    <text evidence="1">Cofactor biosynthesis; molybdopterin biosynthesis.</text>
</comment>
<dbReference type="PANTHER" id="PTHR43764">
    <property type="entry name" value="MOLYBDENUM COFACTOR BIOSYNTHESIS"/>
    <property type="match status" value="1"/>
</dbReference>
<organism evidence="8 9">
    <name type="scientific">Caldimicrobium thiodismutans</name>
    <dbReference type="NCBI Taxonomy" id="1653476"/>
    <lineage>
        <taxon>Bacteria</taxon>
        <taxon>Pseudomonadati</taxon>
        <taxon>Thermodesulfobacteriota</taxon>
        <taxon>Thermodesulfobacteria</taxon>
        <taxon>Thermodesulfobacteriales</taxon>
        <taxon>Thermodesulfobacteriaceae</taxon>
        <taxon>Caldimicrobium</taxon>
    </lineage>
</organism>
<dbReference type="InterPro" id="IPR036425">
    <property type="entry name" value="MoaB/Mog-like_dom_sf"/>
</dbReference>
<dbReference type="SMART" id="SM00852">
    <property type="entry name" value="MoCF_biosynth"/>
    <property type="match status" value="1"/>
</dbReference>
<comment type="function">
    <text evidence="6">Catalyzes the adenylation of molybdopterin as part of the biosynthesis of the molybdenum-cofactor.</text>
</comment>